<organism evidence="3 4">
    <name type="scientific">Metaplanococcus flavidus</name>
    <dbReference type="NCBI Taxonomy" id="569883"/>
    <lineage>
        <taxon>Bacteria</taxon>
        <taxon>Bacillati</taxon>
        <taxon>Bacillota</taxon>
        <taxon>Bacilli</taxon>
        <taxon>Bacillales</taxon>
        <taxon>Caryophanaceae</taxon>
        <taxon>Metaplanococcus</taxon>
    </lineage>
</organism>
<evidence type="ECO:0000313" key="4">
    <source>
        <dbReference type="Proteomes" id="UP001597109"/>
    </source>
</evidence>
<evidence type="ECO:0000313" key="3">
    <source>
        <dbReference type="EMBL" id="MFD1031740.1"/>
    </source>
</evidence>
<dbReference type="Gene3D" id="2.70.70.10">
    <property type="entry name" value="Glucose Permease (Domain IIA)"/>
    <property type="match status" value="1"/>
</dbReference>
<keyword evidence="1" id="KW-0732">Signal</keyword>
<dbReference type="InterPro" id="IPR011055">
    <property type="entry name" value="Dup_hybrid_motif"/>
</dbReference>
<dbReference type="InterPro" id="IPR016047">
    <property type="entry name" value="M23ase_b-sheet_dom"/>
</dbReference>
<dbReference type="PANTHER" id="PTHR21666">
    <property type="entry name" value="PEPTIDASE-RELATED"/>
    <property type="match status" value="1"/>
</dbReference>
<dbReference type="PANTHER" id="PTHR21666:SF270">
    <property type="entry name" value="MUREIN HYDROLASE ACTIVATOR ENVC"/>
    <property type="match status" value="1"/>
</dbReference>
<evidence type="ECO:0000259" key="2">
    <source>
        <dbReference type="PROSITE" id="PS51109"/>
    </source>
</evidence>
<evidence type="ECO:0000256" key="1">
    <source>
        <dbReference type="ARBA" id="ARBA00022729"/>
    </source>
</evidence>
<dbReference type="CDD" id="cd12797">
    <property type="entry name" value="M23_peptidase"/>
    <property type="match status" value="1"/>
</dbReference>
<dbReference type="InterPro" id="IPR050570">
    <property type="entry name" value="Cell_wall_metabolism_enzyme"/>
</dbReference>
<accession>A0ABW3LAY2</accession>
<gene>
    <name evidence="3" type="ORF">ACFQ1X_09895</name>
</gene>
<feature type="domain" description="G5" evidence="2">
    <location>
        <begin position="188"/>
        <end position="268"/>
    </location>
</feature>
<dbReference type="Pfam" id="PF01551">
    <property type="entry name" value="Peptidase_M23"/>
    <property type="match status" value="1"/>
</dbReference>
<dbReference type="Proteomes" id="UP001597109">
    <property type="component" value="Unassembled WGS sequence"/>
</dbReference>
<dbReference type="PROSITE" id="PS51109">
    <property type="entry name" value="G5"/>
    <property type="match status" value="1"/>
</dbReference>
<dbReference type="InterPro" id="IPR011098">
    <property type="entry name" value="G5_dom"/>
</dbReference>
<dbReference type="Pfam" id="PF07501">
    <property type="entry name" value="G5"/>
    <property type="match status" value="1"/>
</dbReference>
<dbReference type="RefSeq" id="WP_379082346.1">
    <property type="nucleotide sequence ID" value="NZ_JBHTKI010000012.1"/>
</dbReference>
<sequence>MHTNPAAAEDGFETIYHIYNDGNYVGAVNEGEKVEELAAAKLALAEEDFTELDLEPDESFSMIAEQVFEPSENNEQEVLEKLDQELDIKAASFALTLDGEVIAQLKDRSAYDATIRELLLAYASPEELDQWEENKRTGNGLPELEAGQTQITAINIEDSISGTRDQADPETISTPEEAAEILLAAKDITVSVEKQQKEEENVKFETVEKEDKNLFIGESEVEQKGKDGEKQVLYKMIEKDGEQLEREAVGEAVTVEPVEKIVLNGTKELPSIGTGEFVWPAQGGYISSKKGPRWGKQHQGIDIAQPDDFAILASDHGVVKTAGMHNTFGNHVIIDHNNGFETIYAHLDSIDVKVGDKLTQGTKLGVMGTTGRSTGIHLHFEIHENGVNKDPLNYISE</sequence>
<name>A0ABW3LAY2_9BACL</name>
<dbReference type="Gene3D" id="2.20.230.10">
    <property type="entry name" value="Resuscitation-promoting factor rpfb"/>
    <property type="match status" value="1"/>
</dbReference>
<dbReference type="SMART" id="SM01208">
    <property type="entry name" value="G5"/>
    <property type="match status" value="1"/>
</dbReference>
<dbReference type="SUPFAM" id="SSF51261">
    <property type="entry name" value="Duplicated hybrid motif"/>
    <property type="match status" value="1"/>
</dbReference>
<reference evidence="4" key="1">
    <citation type="journal article" date="2019" name="Int. J. Syst. Evol. Microbiol.">
        <title>The Global Catalogue of Microorganisms (GCM) 10K type strain sequencing project: providing services to taxonomists for standard genome sequencing and annotation.</title>
        <authorList>
            <consortium name="The Broad Institute Genomics Platform"/>
            <consortium name="The Broad Institute Genome Sequencing Center for Infectious Disease"/>
            <person name="Wu L."/>
            <person name="Ma J."/>
        </authorList>
    </citation>
    <scope>NUCLEOTIDE SEQUENCE [LARGE SCALE GENOMIC DNA]</scope>
    <source>
        <strain evidence="4">CCUG 56756</strain>
    </source>
</reference>
<comment type="caution">
    <text evidence="3">The sequence shown here is derived from an EMBL/GenBank/DDBJ whole genome shotgun (WGS) entry which is preliminary data.</text>
</comment>
<dbReference type="EMBL" id="JBHTKI010000012">
    <property type="protein sequence ID" value="MFD1031740.1"/>
    <property type="molecule type" value="Genomic_DNA"/>
</dbReference>
<keyword evidence="4" id="KW-1185">Reference proteome</keyword>
<protein>
    <submittedName>
        <fullName evidence="3">Peptidoglycan DD-metalloendopeptidase family protein</fullName>
    </submittedName>
</protein>
<proteinExistence type="predicted"/>